<organism evidence="3 4">
    <name type="scientific">Oryza sativa subsp. japonica</name>
    <name type="common">Rice</name>
    <dbReference type="NCBI Taxonomy" id="39947"/>
    <lineage>
        <taxon>Eukaryota</taxon>
        <taxon>Viridiplantae</taxon>
        <taxon>Streptophyta</taxon>
        <taxon>Embryophyta</taxon>
        <taxon>Tracheophyta</taxon>
        <taxon>Spermatophyta</taxon>
        <taxon>Magnoliopsida</taxon>
        <taxon>Liliopsida</taxon>
        <taxon>Poales</taxon>
        <taxon>Poaceae</taxon>
        <taxon>BOP clade</taxon>
        <taxon>Oryzoideae</taxon>
        <taxon>Oryzeae</taxon>
        <taxon>Oryzinae</taxon>
        <taxon>Oryza</taxon>
        <taxon>Oryza sativa</taxon>
    </lineage>
</organism>
<feature type="compositionally biased region" description="Basic and acidic residues" evidence="1">
    <location>
        <begin position="1"/>
        <end position="13"/>
    </location>
</feature>
<evidence type="ECO:0000313" key="2">
    <source>
        <dbReference type="EMBL" id="BAD17441.1"/>
    </source>
</evidence>
<feature type="region of interest" description="Disordered" evidence="1">
    <location>
        <begin position="40"/>
        <end position="79"/>
    </location>
</feature>
<reference evidence="2" key="1">
    <citation type="submission" date="2002-08" db="EMBL/GenBank/DDBJ databases">
        <title>Oryza sativa nipponbare(GA3) genomic DNA, chromosome 2, BAC clone:OSJNBb0046O12.</title>
        <authorList>
            <person name="Sasaki T."/>
            <person name="Matsumoto T."/>
            <person name="Katayose Y."/>
        </authorList>
    </citation>
    <scope>NUCLEOTIDE SEQUENCE</scope>
</reference>
<sequence>MGQAHKPKEREGGVADWALTGQARPVNLTWSSRRGCHVGWGGRGGRAAHRTADGAQRNPANGDEPEWAPGTGSGMARARLARRATAAVCRGSSRGLGDGGGAGNQGVEGGRRLGRHSGGGRSWGTAKRGSGETGDVTQEREGRPAA</sequence>
<feature type="compositionally biased region" description="Gly residues" evidence="1">
    <location>
        <begin position="94"/>
        <end position="108"/>
    </location>
</feature>
<dbReference type="Proteomes" id="UP000000763">
    <property type="component" value="Chromosome 2"/>
</dbReference>
<feature type="compositionally biased region" description="Basic and acidic residues" evidence="1">
    <location>
        <begin position="137"/>
        <end position="146"/>
    </location>
</feature>
<name>Q6YY07_ORYSJ</name>
<feature type="region of interest" description="Disordered" evidence="1">
    <location>
        <begin position="91"/>
        <end position="146"/>
    </location>
</feature>
<proteinExistence type="predicted"/>
<reference evidence="4" key="3">
    <citation type="journal article" date="2005" name="Nature">
        <title>The map-based sequence of the rice genome.</title>
        <authorList>
            <consortium name="International rice genome sequencing project (IRGSP)"/>
            <person name="Matsumoto T."/>
            <person name="Wu J."/>
            <person name="Kanamori H."/>
            <person name="Katayose Y."/>
            <person name="Fujisawa M."/>
            <person name="Namiki N."/>
            <person name="Mizuno H."/>
            <person name="Yamamoto K."/>
            <person name="Antonio B.A."/>
            <person name="Baba T."/>
            <person name="Sakata K."/>
            <person name="Nagamura Y."/>
            <person name="Aoki H."/>
            <person name="Arikawa K."/>
            <person name="Arita K."/>
            <person name="Bito T."/>
            <person name="Chiden Y."/>
            <person name="Fujitsuka N."/>
            <person name="Fukunaka R."/>
            <person name="Hamada M."/>
            <person name="Harada C."/>
            <person name="Hayashi A."/>
            <person name="Hijishita S."/>
            <person name="Honda M."/>
            <person name="Hosokawa S."/>
            <person name="Ichikawa Y."/>
            <person name="Idonuma A."/>
            <person name="Iijima M."/>
            <person name="Ikeda M."/>
            <person name="Ikeno M."/>
            <person name="Ito K."/>
            <person name="Ito S."/>
            <person name="Ito T."/>
            <person name="Ito Y."/>
            <person name="Ito Y."/>
            <person name="Iwabuchi A."/>
            <person name="Kamiya K."/>
            <person name="Karasawa W."/>
            <person name="Kurita K."/>
            <person name="Katagiri S."/>
            <person name="Kikuta A."/>
            <person name="Kobayashi H."/>
            <person name="Kobayashi N."/>
            <person name="Machita K."/>
            <person name="Maehara T."/>
            <person name="Masukawa M."/>
            <person name="Mizubayashi T."/>
            <person name="Mukai Y."/>
            <person name="Nagasaki H."/>
            <person name="Nagata Y."/>
            <person name="Naito S."/>
            <person name="Nakashima M."/>
            <person name="Nakama Y."/>
            <person name="Nakamichi Y."/>
            <person name="Nakamura M."/>
            <person name="Meguro A."/>
            <person name="Negishi M."/>
            <person name="Ohta I."/>
            <person name="Ohta T."/>
            <person name="Okamoto M."/>
            <person name="Ono N."/>
            <person name="Saji S."/>
            <person name="Sakaguchi M."/>
            <person name="Sakai K."/>
            <person name="Shibata M."/>
            <person name="Shimokawa T."/>
            <person name="Song J."/>
            <person name="Takazaki Y."/>
            <person name="Terasawa K."/>
            <person name="Tsugane M."/>
            <person name="Tsuji K."/>
            <person name="Ueda S."/>
            <person name="Waki K."/>
            <person name="Yamagata H."/>
            <person name="Yamamoto M."/>
            <person name="Yamamoto S."/>
            <person name="Yamane H."/>
            <person name="Yoshiki S."/>
            <person name="Yoshihara R."/>
            <person name="Yukawa K."/>
            <person name="Zhong H."/>
            <person name="Yano M."/>
            <person name="Yuan Q."/>
            <person name="Ouyang S."/>
            <person name="Liu J."/>
            <person name="Jones K.M."/>
            <person name="Gansberger K."/>
            <person name="Moffat K."/>
            <person name="Hill J."/>
            <person name="Bera J."/>
            <person name="Fadrosh D."/>
            <person name="Jin S."/>
            <person name="Johri S."/>
            <person name="Kim M."/>
            <person name="Overton L."/>
            <person name="Reardon M."/>
            <person name="Tsitrin T."/>
            <person name="Vuong H."/>
            <person name="Weaver B."/>
            <person name="Ciecko A."/>
            <person name="Tallon L."/>
            <person name="Jackson J."/>
            <person name="Pai G."/>
            <person name="Aken S.V."/>
            <person name="Utterback T."/>
            <person name="Reidmuller S."/>
            <person name="Feldblyum T."/>
            <person name="Hsiao J."/>
            <person name="Zismann V."/>
            <person name="Iobst S."/>
            <person name="de Vazeille A.R."/>
            <person name="Buell C.R."/>
            <person name="Ying K."/>
            <person name="Li Y."/>
            <person name="Lu T."/>
            <person name="Huang Y."/>
            <person name="Zhao Q."/>
            <person name="Feng Q."/>
            <person name="Zhang L."/>
            <person name="Zhu J."/>
            <person name="Weng Q."/>
            <person name="Mu J."/>
            <person name="Lu Y."/>
            <person name="Fan D."/>
            <person name="Liu Y."/>
            <person name="Guan J."/>
            <person name="Zhang Y."/>
            <person name="Yu S."/>
            <person name="Liu X."/>
            <person name="Zhang Y."/>
            <person name="Hong G."/>
            <person name="Han B."/>
            <person name="Choisne N."/>
            <person name="Demange N."/>
            <person name="Orjeda G."/>
            <person name="Samain S."/>
            <person name="Cattolico L."/>
            <person name="Pelletier E."/>
            <person name="Couloux A."/>
            <person name="Segurens B."/>
            <person name="Wincker P."/>
            <person name="D'Hont A."/>
            <person name="Scarpelli C."/>
            <person name="Weissenbach J."/>
            <person name="Salanoubat M."/>
            <person name="Quetier F."/>
            <person name="Yu Y."/>
            <person name="Kim H.R."/>
            <person name="Rambo T."/>
            <person name="Currie J."/>
            <person name="Collura K."/>
            <person name="Luo M."/>
            <person name="Yang T."/>
            <person name="Ammiraju J.S.S."/>
            <person name="Engler F."/>
            <person name="Soderlund C."/>
            <person name="Wing R.A."/>
            <person name="Palmer L.E."/>
            <person name="de la Bastide M."/>
            <person name="Spiegel L."/>
            <person name="Nascimento L."/>
            <person name="Zutavern T."/>
            <person name="O'Shaughnessy A."/>
            <person name="Dike S."/>
            <person name="Dedhia N."/>
            <person name="Preston R."/>
            <person name="Balija V."/>
            <person name="McCombie W.R."/>
            <person name="Chow T."/>
            <person name="Chen H."/>
            <person name="Chung M."/>
            <person name="Chen C."/>
            <person name="Shaw J."/>
            <person name="Wu H."/>
            <person name="Hsiao K."/>
            <person name="Chao Y."/>
            <person name="Chu M."/>
            <person name="Cheng C."/>
            <person name="Hour A."/>
            <person name="Lee P."/>
            <person name="Lin S."/>
            <person name="Lin Y."/>
            <person name="Liou J."/>
            <person name="Liu S."/>
            <person name="Hsing Y."/>
            <person name="Raghuvanshi S."/>
            <person name="Mohanty A."/>
            <person name="Bharti A.K."/>
            <person name="Gaur A."/>
            <person name="Gupta V."/>
            <person name="Kumar D."/>
            <person name="Ravi V."/>
            <person name="Vij S."/>
            <person name="Kapur A."/>
            <person name="Khurana P."/>
            <person name="Khurana P."/>
            <person name="Khurana J.P."/>
            <person name="Tyagi A.K."/>
            <person name="Gaikwad K."/>
            <person name="Singh A."/>
            <person name="Dalal V."/>
            <person name="Srivastava S."/>
            <person name="Dixit A."/>
            <person name="Pal A.K."/>
            <person name="Ghazi I.A."/>
            <person name="Yadav M."/>
            <person name="Pandit A."/>
            <person name="Bhargava A."/>
            <person name="Sureshbabu K."/>
            <person name="Batra K."/>
            <person name="Sharma T.R."/>
            <person name="Mohapatra T."/>
            <person name="Singh N.K."/>
            <person name="Messing J."/>
            <person name="Nelson A.B."/>
            <person name="Fuks G."/>
            <person name="Kavchok S."/>
            <person name="Keizer G."/>
            <person name="Linton E."/>
            <person name="Llaca V."/>
            <person name="Song R."/>
            <person name="Tanyolac B."/>
            <person name="Young S."/>
            <person name="Ho-Il K."/>
            <person name="Hahn J.H."/>
            <person name="Sangsakoo G."/>
            <person name="Vanavichit A."/>
            <person name="de Mattos Luiz.A.T."/>
            <person name="Zimmer P.D."/>
            <person name="Malone G."/>
            <person name="Dellagostin O."/>
            <person name="de Oliveira A.C."/>
            <person name="Bevan M."/>
            <person name="Bancroft I."/>
            <person name="Minx P."/>
            <person name="Cordum H."/>
            <person name="Wilson R."/>
            <person name="Cheng Z."/>
            <person name="Jin W."/>
            <person name="Jiang J."/>
            <person name="Leong S.A."/>
            <person name="Iwama H."/>
            <person name="Gojobori T."/>
            <person name="Itoh T."/>
            <person name="Niimura Y."/>
            <person name="Fujii Y."/>
            <person name="Habara T."/>
            <person name="Sakai H."/>
            <person name="Sato Y."/>
            <person name="Wilson G."/>
            <person name="Kumar K."/>
            <person name="McCouch S."/>
            <person name="Juretic N."/>
            <person name="Hoen D."/>
            <person name="Wright S."/>
            <person name="Bruskiewich R."/>
            <person name="Bureau T."/>
            <person name="Miyao A."/>
            <person name="Hirochika H."/>
            <person name="Nishikawa T."/>
            <person name="Kadowaki K."/>
            <person name="Sugiura M."/>
            <person name="Burr B."/>
            <person name="Sasaki T."/>
        </authorList>
    </citation>
    <scope>NUCLEOTIDE SEQUENCE [LARGE SCALE GENOMIC DNA]</scope>
    <source>
        <strain evidence="4">cv. Nipponbare</strain>
    </source>
</reference>
<evidence type="ECO:0000313" key="4">
    <source>
        <dbReference type="Proteomes" id="UP000000763"/>
    </source>
</evidence>
<feature type="region of interest" description="Disordered" evidence="1">
    <location>
        <begin position="1"/>
        <end position="24"/>
    </location>
</feature>
<dbReference type="EMBL" id="AP005643">
    <property type="protein sequence ID" value="BAD17441.1"/>
    <property type="molecule type" value="Genomic_DNA"/>
</dbReference>
<dbReference type="EMBL" id="AP005644">
    <property type="protein sequence ID" value="BAD17493.1"/>
    <property type="molecule type" value="Genomic_DNA"/>
</dbReference>
<protein>
    <submittedName>
        <fullName evidence="3">Uncharacterized protein</fullName>
    </submittedName>
</protein>
<accession>Q6YY07</accession>
<reference evidence="4" key="4">
    <citation type="journal article" date="2008" name="Nucleic Acids Res.">
        <title>The rice annotation project database (RAP-DB): 2008 update.</title>
        <authorList>
            <consortium name="The rice annotation project (RAP)"/>
        </authorList>
    </citation>
    <scope>GENOME REANNOTATION</scope>
    <source>
        <strain evidence="4">cv. Nipponbare</strain>
    </source>
</reference>
<dbReference type="AlphaFoldDB" id="Q6YY07"/>
<gene>
    <name evidence="2" type="ORF">OSJNBb0046O12.4</name>
    <name evidence="3" type="ORF">OSJNBb0056I22.44</name>
</gene>
<evidence type="ECO:0000313" key="3">
    <source>
        <dbReference type="EMBL" id="BAD17493.1"/>
    </source>
</evidence>
<evidence type="ECO:0000256" key="1">
    <source>
        <dbReference type="SAM" id="MobiDB-lite"/>
    </source>
</evidence>
<reference evidence="3" key="2">
    <citation type="submission" date="2002-08" db="EMBL/GenBank/DDBJ databases">
        <title>Oryza sativa nipponbare(GA3) genomic DNA, chromosome 2, BAC clone:OSJNBb0056I22.</title>
        <authorList>
            <person name="Sasaki T."/>
            <person name="Matsumoto T."/>
            <person name="Katayose Y."/>
        </authorList>
    </citation>
    <scope>NUCLEOTIDE SEQUENCE</scope>
</reference>